<dbReference type="RefSeq" id="WP_155479144.1">
    <property type="nucleotide sequence ID" value="NZ_WNKV01000004.1"/>
</dbReference>
<dbReference type="EMBL" id="WNKV01000004">
    <property type="protein sequence ID" value="MTW16099.1"/>
    <property type="molecule type" value="Genomic_DNA"/>
</dbReference>
<proteinExistence type="predicted"/>
<feature type="transmembrane region" description="Helical" evidence="1">
    <location>
        <begin position="121"/>
        <end position="141"/>
    </location>
</feature>
<reference evidence="2 3" key="1">
    <citation type="submission" date="2019-11" db="EMBL/GenBank/DDBJ databases">
        <title>Whole-genome sequence of Rhodoplanes serenus DSM 18633, type strain.</title>
        <authorList>
            <person name="Kyndt J.A."/>
            <person name="Meyer T.E."/>
        </authorList>
    </citation>
    <scope>NUCLEOTIDE SEQUENCE [LARGE SCALE GENOMIC DNA]</scope>
    <source>
        <strain evidence="2 3">DSM 18633</strain>
    </source>
</reference>
<keyword evidence="1" id="KW-0472">Membrane</keyword>
<keyword evidence="1" id="KW-0812">Transmembrane</keyword>
<gene>
    <name evidence="2" type="ORF">GJ689_07745</name>
</gene>
<evidence type="ECO:0000256" key="1">
    <source>
        <dbReference type="SAM" id="Phobius"/>
    </source>
</evidence>
<keyword evidence="1" id="KW-1133">Transmembrane helix</keyword>
<evidence type="ECO:0000313" key="2">
    <source>
        <dbReference type="EMBL" id="MTW16099.1"/>
    </source>
</evidence>
<dbReference type="Proteomes" id="UP000438991">
    <property type="component" value="Unassembled WGS sequence"/>
</dbReference>
<feature type="transmembrane region" description="Helical" evidence="1">
    <location>
        <begin position="90"/>
        <end position="109"/>
    </location>
</feature>
<protein>
    <submittedName>
        <fullName evidence="2">Uncharacterized protein</fullName>
    </submittedName>
</protein>
<accession>A0A9X5AS86</accession>
<dbReference type="AlphaFoldDB" id="A0A9X5AS86"/>
<sequence length="147" mass="15291">MGNPVGEPIRLGRRRHTLAAVMARCADPRRPHMVSVHRPGEPVAPEDHTVVLRAAWATRLVRPDEIVLITYIPLGGGAGGQNTAKQIGSAVAMLALAVAAPYVATGLLASASSATGVMLSYNAFTAAHFGISAGLVVGPTFTRERTS</sequence>
<comment type="caution">
    <text evidence="2">The sequence shown here is derived from an EMBL/GenBank/DDBJ whole genome shotgun (WGS) entry which is preliminary data.</text>
</comment>
<evidence type="ECO:0000313" key="3">
    <source>
        <dbReference type="Proteomes" id="UP000438991"/>
    </source>
</evidence>
<organism evidence="2 3">
    <name type="scientific">Rhodoplanes serenus</name>
    <dbReference type="NCBI Taxonomy" id="200615"/>
    <lineage>
        <taxon>Bacteria</taxon>
        <taxon>Pseudomonadati</taxon>
        <taxon>Pseudomonadota</taxon>
        <taxon>Alphaproteobacteria</taxon>
        <taxon>Hyphomicrobiales</taxon>
        <taxon>Nitrobacteraceae</taxon>
        <taxon>Rhodoplanes</taxon>
    </lineage>
</organism>
<name>A0A9X5AS86_9BRAD</name>